<feature type="compositionally biased region" description="Basic and acidic residues" evidence="1">
    <location>
        <begin position="129"/>
        <end position="152"/>
    </location>
</feature>
<dbReference type="GeneID" id="63829221"/>
<dbReference type="CDD" id="cd21134">
    <property type="entry name" value="YTH"/>
    <property type="match status" value="1"/>
</dbReference>
<feature type="region of interest" description="Disordered" evidence="1">
    <location>
        <begin position="1"/>
        <end position="61"/>
    </location>
</feature>
<dbReference type="GO" id="GO:0061157">
    <property type="term" value="P:mRNA destabilization"/>
    <property type="evidence" value="ECO:0007669"/>
    <property type="project" value="TreeGrafter"/>
</dbReference>
<dbReference type="InterPro" id="IPR007275">
    <property type="entry name" value="YTH_domain"/>
</dbReference>
<evidence type="ECO:0000259" key="2">
    <source>
        <dbReference type="PROSITE" id="PS50882"/>
    </source>
</evidence>
<protein>
    <submittedName>
        <fullName evidence="3">YTH-domain-containing protein</fullName>
    </submittedName>
</protein>
<accession>A0A165G346</accession>
<dbReference type="Proteomes" id="UP000076871">
    <property type="component" value="Unassembled WGS sequence"/>
</dbReference>
<dbReference type="InParanoid" id="A0A165G346"/>
<dbReference type="STRING" id="1314785.A0A165G346"/>
<feature type="compositionally biased region" description="Pro residues" evidence="1">
    <location>
        <begin position="333"/>
        <end position="343"/>
    </location>
</feature>
<proteinExistence type="predicted"/>
<dbReference type="EMBL" id="KV427611">
    <property type="protein sequence ID" value="KZT09764.1"/>
    <property type="molecule type" value="Genomic_DNA"/>
</dbReference>
<evidence type="ECO:0000313" key="3">
    <source>
        <dbReference type="EMBL" id="KZT09764.1"/>
    </source>
</evidence>
<feature type="region of interest" description="Disordered" evidence="1">
    <location>
        <begin position="316"/>
        <end position="359"/>
    </location>
</feature>
<dbReference type="AlphaFoldDB" id="A0A165G346"/>
<feature type="region of interest" description="Disordered" evidence="1">
    <location>
        <begin position="704"/>
        <end position="740"/>
    </location>
</feature>
<feature type="compositionally biased region" description="Polar residues" evidence="1">
    <location>
        <begin position="104"/>
        <end position="115"/>
    </location>
</feature>
<feature type="region of interest" description="Disordered" evidence="1">
    <location>
        <begin position="375"/>
        <end position="458"/>
    </location>
</feature>
<dbReference type="Gene3D" id="3.10.590.10">
    <property type="entry name" value="ph1033 like domains"/>
    <property type="match status" value="1"/>
</dbReference>
<feature type="compositionally biased region" description="Polar residues" evidence="1">
    <location>
        <begin position="274"/>
        <end position="284"/>
    </location>
</feature>
<feature type="compositionally biased region" description="Polar residues" evidence="1">
    <location>
        <begin position="31"/>
        <end position="40"/>
    </location>
</feature>
<feature type="region of interest" description="Disordered" evidence="1">
    <location>
        <begin position="79"/>
        <end position="299"/>
    </location>
</feature>
<dbReference type="GO" id="GO:0005737">
    <property type="term" value="C:cytoplasm"/>
    <property type="evidence" value="ECO:0007669"/>
    <property type="project" value="TreeGrafter"/>
</dbReference>
<dbReference type="PANTHER" id="PTHR12357">
    <property type="entry name" value="YTH YT521-B HOMOLOGY DOMAIN-CONTAINING"/>
    <property type="match status" value="1"/>
</dbReference>
<feature type="domain" description="YTH" evidence="2">
    <location>
        <begin position="537"/>
        <end position="672"/>
    </location>
</feature>
<dbReference type="GO" id="GO:0003729">
    <property type="term" value="F:mRNA binding"/>
    <property type="evidence" value="ECO:0007669"/>
    <property type="project" value="TreeGrafter"/>
</dbReference>
<reference evidence="3 4" key="1">
    <citation type="journal article" date="2016" name="Mol. Biol. Evol.">
        <title>Comparative Genomics of Early-Diverging Mushroom-Forming Fungi Provides Insights into the Origins of Lignocellulose Decay Capabilities.</title>
        <authorList>
            <person name="Nagy L.G."/>
            <person name="Riley R."/>
            <person name="Tritt A."/>
            <person name="Adam C."/>
            <person name="Daum C."/>
            <person name="Floudas D."/>
            <person name="Sun H."/>
            <person name="Yadav J.S."/>
            <person name="Pangilinan J."/>
            <person name="Larsson K.H."/>
            <person name="Matsuura K."/>
            <person name="Barry K."/>
            <person name="Labutti K."/>
            <person name="Kuo R."/>
            <person name="Ohm R.A."/>
            <person name="Bhattacharya S.S."/>
            <person name="Shirouzu T."/>
            <person name="Yoshinaga Y."/>
            <person name="Martin F.M."/>
            <person name="Grigoriev I.V."/>
            <person name="Hibbett D.S."/>
        </authorList>
    </citation>
    <scope>NUCLEOTIDE SEQUENCE [LARGE SCALE GENOMIC DNA]</scope>
    <source>
        <strain evidence="3 4">93-53</strain>
    </source>
</reference>
<dbReference type="OrthoDB" id="306690at2759"/>
<dbReference type="PANTHER" id="PTHR12357:SF89">
    <property type="entry name" value="YTH DOMAIN-CONTAINING FAMILY PROTEIN"/>
    <property type="match status" value="1"/>
</dbReference>
<feature type="compositionally biased region" description="Acidic residues" evidence="1">
    <location>
        <begin position="48"/>
        <end position="61"/>
    </location>
</feature>
<dbReference type="Pfam" id="PF04146">
    <property type="entry name" value="YTH"/>
    <property type="match status" value="1"/>
</dbReference>
<dbReference type="GO" id="GO:1990247">
    <property type="term" value="F:N6-methyladenosine-containing RNA reader activity"/>
    <property type="evidence" value="ECO:0007669"/>
    <property type="project" value="TreeGrafter"/>
</dbReference>
<sequence>MSSQTGHPTSPPPVLPSANTSGGGVRRHHTISASSRSARPTSKIAISELEDPQTEQIWADDETVDPDWVGGIGAVGEKSSLHRQASLPTKYHRAFGGQPGRQPGSHTPRTLNSLSAIAGHDGEEEEWERDMRDLRDEEEHGLAGSDQGHHVADSSSSATSPLSPHFASGIAHGPSPPPSGSAGIRRHQSLNYPTAAASMRHLSSGLKRAGTIQAGPVKAQAKGGAYSGAQSPSPTNADEEYENDSTHAEEDSYFGVPVQQSQGQYPGSPMGRSSPWSTPGNDWRSQIGGGTANAQFGNNAGIDDVTRALSTLEVSQQYGGSGFQQGQSVHPPRFNPSHPPPFQAPGMRSGSGGNGGSARKLQLVTDLDARSAQGSVQSASAYVPPIGHGLAPAAQTGQSRSGERDEQQQQQQQQTTGRERAFTASGTTTWDQKERILGGRASNPNLHNLYQGKNGNSGDIPGVPSIPAQYLNQAQPPRLGMTSPGAIGNQTHSRAQSLSNSQAGSMDNFIASPMDVPTLIATKGYNPVEFDTRPLFARYFVIKSYTEDDVHKSLKYEIWSSTDPGNKRLDKAFKETAGRGPIYLFFSVNASGHFCGMAEMLTPVDYTRSSTVWASDKWKGVFKVRWIYVRDIPNANLRHIRLNNTQERKPVTNSRDTQELLPDAGQEMLRIFHTHPARTSLLQDFAFYELQAMQKIQAAQVQAQAQGLSQGPGSPTQSPMGMQSPGQLSPNNTGQHPFAMSNPTALAYAAQHMGMPQMNMNMMGMNPLMQMQMNMNSMGTPFANPHTMQSVMRHPSPGPMPVVGGQNFMGLGGMPGF</sequence>
<feature type="compositionally biased region" description="Low complexity" evidence="1">
    <location>
        <begin position="154"/>
        <end position="173"/>
    </location>
</feature>
<feature type="compositionally biased region" description="Polar residues" evidence="1">
    <location>
        <begin position="711"/>
        <end position="735"/>
    </location>
</feature>
<keyword evidence="4" id="KW-1185">Reference proteome</keyword>
<feature type="compositionally biased region" description="Polar residues" evidence="1">
    <location>
        <begin position="442"/>
        <end position="457"/>
    </location>
</feature>
<name>A0A165G346_9APHY</name>
<dbReference type="RefSeq" id="XP_040767504.1">
    <property type="nucleotide sequence ID" value="XM_040912193.1"/>
</dbReference>
<evidence type="ECO:0000256" key="1">
    <source>
        <dbReference type="SAM" id="MobiDB-lite"/>
    </source>
</evidence>
<organism evidence="3 4">
    <name type="scientific">Laetiporus sulphureus 93-53</name>
    <dbReference type="NCBI Taxonomy" id="1314785"/>
    <lineage>
        <taxon>Eukaryota</taxon>
        <taxon>Fungi</taxon>
        <taxon>Dikarya</taxon>
        <taxon>Basidiomycota</taxon>
        <taxon>Agaricomycotina</taxon>
        <taxon>Agaricomycetes</taxon>
        <taxon>Polyporales</taxon>
        <taxon>Laetiporus</taxon>
    </lineage>
</organism>
<evidence type="ECO:0000313" key="4">
    <source>
        <dbReference type="Proteomes" id="UP000076871"/>
    </source>
</evidence>
<dbReference type="PROSITE" id="PS50882">
    <property type="entry name" value="YTH"/>
    <property type="match status" value="1"/>
</dbReference>
<gene>
    <name evidence="3" type="ORF">LAESUDRAFT_756684</name>
</gene>
<dbReference type="InterPro" id="IPR045168">
    <property type="entry name" value="YTH_prot"/>
</dbReference>